<protein>
    <submittedName>
        <fullName evidence="9">AI-2E family transporter</fullName>
    </submittedName>
</protein>
<feature type="transmembrane region" description="Helical" evidence="8">
    <location>
        <begin position="12"/>
        <end position="35"/>
    </location>
</feature>
<dbReference type="PANTHER" id="PTHR21716">
    <property type="entry name" value="TRANSMEMBRANE PROTEIN"/>
    <property type="match status" value="1"/>
</dbReference>
<evidence type="ECO:0000313" key="10">
    <source>
        <dbReference type="Proteomes" id="UP001258994"/>
    </source>
</evidence>
<dbReference type="EMBL" id="CP134145">
    <property type="protein sequence ID" value="WNC73002.1"/>
    <property type="molecule type" value="Genomic_DNA"/>
</dbReference>
<organism evidence="9 10">
    <name type="scientific">Thalassotalea psychrophila</name>
    <dbReference type="NCBI Taxonomy" id="3065647"/>
    <lineage>
        <taxon>Bacteria</taxon>
        <taxon>Pseudomonadati</taxon>
        <taxon>Pseudomonadota</taxon>
        <taxon>Gammaproteobacteria</taxon>
        <taxon>Alteromonadales</taxon>
        <taxon>Colwelliaceae</taxon>
        <taxon>Thalassotalea</taxon>
    </lineage>
</organism>
<dbReference type="Proteomes" id="UP001258994">
    <property type="component" value="Chromosome"/>
</dbReference>
<keyword evidence="5 8" id="KW-0812">Transmembrane</keyword>
<keyword evidence="6 8" id="KW-1133">Transmembrane helix</keyword>
<dbReference type="PANTHER" id="PTHR21716:SF67">
    <property type="entry name" value="TRANSPORT PROTEIN YDIK-RELATED"/>
    <property type="match status" value="1"/>
</dbReference>
<dbReference type="RefSeq" id="WP_348392115.1">
    <property type="nucleotide sequence ID" value="NZ_CP134145.1"/>
</dbReference>
<reference evidence="10" key="1">
    <citation type="submission" date="2023-09" db="EMBL/GenBank/DDBJ databases">
        <authorList>
            <person name="Li S."/>
            <person name="Li X."/>
            <person name="Zhang C."/>
            <person name="Zhao Z."/>
        </authorList>
    </citation>
    <scope>NUCLEOTIDE SEQUENCE [LARGE SCALE GENOMIC DNA]</scope>
    <source>
        <strain evidence="10">SQ149</strain>
    </source>
</reference>
<evidence type="ECO:0000256" key="1">
    <source>
        <dbReference type="ARBA" id="ARBA00004651"/>
    </source>
</evidence>
<dbReference type="Pfam" id="PF01594">
    <property type="entry name" value="AI-2E_transport"/>
    <property type="match status" value="1"/>
</dbReference>
<dbReference type="InterPro" id="IPR002549">
    <property type="entry name" value="AI-2E-like"/>
</dbReference>
<feature type="transmembrane region" description="Helical" evidence="8">
    <location>
        <begin position="221"/>
        <end position="242"/>
    </location>
</feature>
<gene>
    <name evidence="9" type="ORF">RGQ13_03195</name>
</gene>
<comment type="subcellular location">
    <subcellularLocation>
        <location evidence="1">Cell membrane</location>
        <topology evidence="1">Multi-pass membrane protein</topology>
    </subcellularLocation>
</comment>
<feature type="transmembrane region" description="Helical" evidence="8">
    <location>
        <begin position="275"/>
        <end position="295"/>
    </location>
</feature>
<keyword evidence="7 8" id="KW-0472">Membrane</keyword>
<evidence type="ECO:0000256" key="8">
    <source>
        <dbReference type="SAM" id="Phobius"/>
    </source>
</evidence>
<sequence>MNNSTNSAESKIFSANMIDAAIKIIAIMLIGTWCFDILRPFVMPMAWGAILAIALFPFYQKLVKWCANKKGLAAGVFAIIGIAILVIPTIAFSTSTIDSITQVSEGLKEGTLDIPPPAEKVKDWPLIGDKVYPAWLAASDNLEKFAGQYSEQIKDTFSKVLSAAASVGGVILQFILSVIIASMFLANSESCTKGCQSFFARLMGESGETVVKNSIATIRSVATGILGIAFTQAVLSGIGLVIADIPAAGLWVLVVLMLAIVQLPPILILGPIAAYYFSVADTTPAVIFLVYSIVVSSSDAVLKPLFLGRGTDIPMLVILLGAIGGMIVSGIIGLFTGAVILALGYQLMMMWLNQSEQGAIETPTDKAE</sequence>
<evidence type="ECO:0000256" key="4">
    <source>
        <dbReference type="ARBA" id="ARBA00022475"/>
    </source>
</evidence>
<feature type="transmembrane region" description="Helical" evidence="8">
    <location>
        <begin position="41"/>
        <end position="59"/>
    </location>
</feature>
<feature type="transmembrane region" description="Helical" evidence="8">
    <location>
        <begin position="160"/>
        <end position="186"/>
    </location>
</feature>
<feature type="transmembrane region" description="Helical" evidence="8">
    <location>
        <begin position="71"/>
        <end position="92"/>
    </location>
</feature>
<keyword evidence="3" id="KW-0813">Transport</keyword>
<feature type="transmembrane region" description="Helical" evidence="8">
    <location>
        <begin position="315"/>
        <end position="345"/>
    </location>
</feature>
<proteinExistence type="inferred from homology"/>
<accession>A0ABY9TVW8</accession>
<evidence type="ECO:0000256" key="7">
    <source>
        <dbReference type="ARBA" id="ARBA00023136"/>
    </source>
</evidence>
<evidence type="ECO:0000256" key="5">
    <source>
        <dbReference type="ARBA" id="ARBA00022692"/>
    </source>
</evidence>
<evidence type="ECO:0000256" key="2">
    <source>
        <dbReference type="ARBA" id="ARBA00009773"/>
    </source>
</evidence>
<keyword evidence="10" id="KW-1185">Reference proteome</keyword>
<feature type="transmembrane region" description="Helical" evidence="8">
    <location>
        <begin position="248"/>
        <end position="268"/>
    </location>
</feature>
<name>A0ABY9TVW8_9GAMM</name>
<evidence type="ECO:0000256" key="6">
    <source>
        <dbReference type="ARBA" id="ARBA00022989"/>
    </source>
</evidence>
<keyword evidence="4" id="KW-1003">Cell membrane</keyword>
<evidence type="ECO:0000313" key="9">
    <source>
        <dbReference type="EMBL" id="WNC73002.1"/>
    </source>
</evidence>
<evidence type="ECO:0000256" key="3">
    <source>
        <dbReference type="ARBA" id="ARBA00022448"/>
    </source>
</evidence>
<comment type="similarity">
    <text evidence="2">Belongs to the autoinducer-2 exporter (AI-2E) (TC 2.A.86) family.</text>
</comment>